<dbReference type="PANTHER" id="PTHR43047:SF64">
    <property type="entry name" value="HISTIDINE KINASE CONTAINING CHEY-HOMOLOGOUS RECEIVER DOMAIN AND PAS DOMAIN-RELATED"/>
    <property type="match status" value="1"/>
</dbReference>
<dbReference type="CDD" id="cd00082">
    <property type="entry name" value="HisKA"/>
    <property type="match status" value="1"/>
</dbReference>
<dbReference type="CDD" id="cd06225">
    <property type="entry name" value="HAMP"/>
    <property type="match status" value="1"/>
</dbReference>
<dbReference type="Pfam" id="PF13426">
    <property type="entry name" value="PAS_9"/>
    <property type="match status" value="1"/>
</dbReference>
<dbReference type="Pfam" id="PF00672">
    <property type="entry name" value="HAMP"/>
    <property type="match status" value="1"/>
</dbReference>
<evidence type="ECO:0000256" key="5">
    <source>
        <dbReference type="ARBA" id="ARBA00022679"/>
    </source>
</evidence>
<feature type="domain" description="HAMP" evidence="14">
    <location>
        <begin position="369"/>
        <end position="422"/>
    </location>
</feature>
<dbReference type="InterPro" id="IPR003660">
    <property type="entry name" value="HAMP_dom"/>
</dbReference>
<evidence type="ECO:0000256" key="10">
    <source>
        <dbReference type="SAM" id="Phobius"/>
    </source>
</evidence>
<dbReference type="PROSITE" id="PS50112">
    <property type="entry name" value="PAS"/>
    <property type="match status" value="4"/>
</dbReference>
<dbReference type="SUPFAM" id="SSF55874">
    <property type="entry name" value="ATPase domain of HSP90 chaperone/DNA topoisomerase II/histidine kinase"/>
    <property type="match status" value="1"/>
</dbReference>
<dbReference type="InterPro" id="IPR004358">
    <property type="entry name" value="Sig_transdc_His_kin-like_C"/>
</dbReference>
<evidence type="ECO:0000259" key="12">
    <source>
        <dbReference type="PROSITE" id="PS50112"/>
    </source>
</evidence>
<feature type="domain" description="PAS" evidence="12">
    <location>
        <begin position="810"/>
        <end position="883"/>
    </location>
</feature>
<comment type="subcellular location">
    <subcellularLocation>
        <location evidence="2">Membrane</location>
    </subcellularLocation>
</comment>
<dbReference type="PROSITE" id="PS50113">
    <property type="entry name" value="PAC"/>
    <property type="match status" value="3"/>
</dbReference>
<dbReference type="InterPro" id="IPR013767">
    <property type="entry name" value="PAS_fold"/>
</dbReference>
<keyword evidence="10" id="KW-1133">Transmembrane helix</keyword>
<keyword evidence="8" id="KW-0175">Coiled coil</keyword>
<feature type="domain" description="PAC" evidence="13">
    <location>
        <begin position="885"/>
        <end position="937"/>
    </location>
</feature>
<dbReference type="SMART" id="SM00388">
    <property type="entry name" value="HisKA"/>
    <property type="match status" value="1"/>
</dbReference>
<dbReference type="InterPro" id="IPR003594">
    <property type="entry name" value="HATPase_dom"/>
</dbReference>
<comment type="catalytic activity">
    <reaction evidence="1">
        <text>ATP + protein L-histidine = ADP + protein N-phospho-L-histidine.</text>
        <dbReference type="EC" id="2.7.13.3"/>
    </reaction>
</comment>
<feature type="domain" description="Histidine kinase" evidence="11">
    <location>
        <begin position="955"/>
        <end position="1219"/>
    </location>
</feature>
<evidence type="ECO:0000256" key="1">
    <source>
        <dbReference type="ARBA" id="ARBA00000085"/>
    </source>
</evidence>
<dbReference type="NCBIfam" id="TIGR00229">
    <property type="entry name" value="sensory_box"/>
    <property type="match status" value="4"/>
</dbReference>
<evidence type="ECO:0000313" key="16">
    <source>
        <dbReference type="Proteomes" id="UP000640531"/>
    </source>
</evidence>
<dbReference type="SUPFAM" id="SSF47384">
    <property type="entry name" value="Homodimeric domain of signal transducing histidine kinase"/>
    <property type="match status" value="1"/>
</dbReference>
<keyword evidence="4" id="KW-0597">Phosphoprotein</keyword>
<dbReference type="InterPro" id="IPR036890">
    <property type="entry name" value="HATPase_C_sf"/>
</dbReference>
<dbReference type="CDD" id="cd16922">
    <property type="entry name" value="HATPase_EvgS-ArcB-TorS-like"/>
    <property type="match status" value="1"/>
</dbReference>
<feature type="domain" description="PAS" evidence="12">
    <location>
        <begin position="452"/>
        <end position="501"/>
    </location>
</feature>
<evidence type="ECO:0000256" key="3">
    <source>
        <dbReference type="ARBA" id="ARBA00012438"/>
    </source>
</evidence>
<dbReference type="Pfam" id="PF02518">
    <property type="entry name" value="HATPase_c"/>
    <property type="match status" value="1"/>
</dbReference>
<dbReference type="Gene3D" id="6.10.340.10">
    <property type="match status" value="1"/>
</dbReference>
<evidence type="ECO:0000256" key="9">
    <source>
        <dbReference type="SAM" id="MobiDB-lite"/>
    </source>
</evidence>
<evidence type="ECO:0000256" key="7">
    <source>
        <dbReference type="ARBA" id="ARBA00023012"/>
    </source>
</evidence>
<dbReference type="PROSITE" id="PS50109">
    <property type="entry name" value="HIS_KIN"/>
    <property type="match status" value="1"/>
</dbReference>
<feature type="domain" description="PAS" evidence="12">
    <location>
        <begin position="556"/>
        <end position="626"/>
    </location>
</feature>
<evidence type="ECO:0000313" key="15">
    <source>
        <dbReference type="EMBL" id="MBD2569099.1"/>
    </source>
</evidence>
<dbReference type="InterPro" id="IPR003661">
    <property type="entry name" value="HisK_dim/P_dom"/>
</dbReference>
<keyword evidence="5" id="KW-0808">Transferase</keyword>
<dbReference type="SUPFAM" id="SSF55785">
    <property type="entry name" value="PYP-like sensor domain (PAS domain)"/>
    <property type="match status" value="4"/>
</dbReference>
<dbReference type="Pfam" id="PF00512">
    <property type="entry name" value="HisKA"/>
    <property type="match status" value="1"/>
</dbReference>
<protein>
    <recommendedName>
        <fullName evidence="3">histidine kinase</fullName>
        <ecNumber evidence="3">2.7.13.3</ecNumber>
    </recommendedName>
</protein>
<dbReference type="Gene3D" id="3.30.565.10">
    <property type="entry name" value="Histidine kinase-like ATPase, C-terminal domain"/>
    <property type="match status" value="1"/>
</dbReference>
<dbReference type="InterPro" id="IPR000014">
    <property type="entry name" value="PAS"/>
</dbReference>
<keyword evidence="7" id="KW-0902">Two-component regulatory system</keyword>
<comment type="caution">
    <text evidence="15">The sequence shown here is derived from an EMBL/GenBank/DDBJ whole genome shotgun (WGS) entry which is preliminary data.</text>
</comment>
<dbReference type="PRINTS" id="PR00344">
    <property type="entry name" value="BCTRLSENSOR"/>
</dbReference>
<evidence type="ECO:0000256" key="4">
    <source>
        <dbReference type="ARBA" id="ARBA00022553"/>
    </source>
</evidence>
<keyword evidence="10" id="KW-0472">Membrane</keyword>
<dbReference type="InterPro" id="IPR013656">
    <property type="entry name" value="PAS_4"/>
</dbReference>
<feature type="region of interest" description="Disordered" evidence="9">
    <location>
        <begin position="1111"/>
        <end position="1130"/>
    </location>
</feature>
<dbReference type="SUPFAM" id="SSF158472">
    <property type="entry name" value="HAMP domain-like"/>
    <property type="match status" value="1"/>
</dbReference>
<feature type="domain" description="PAC" evidence="13">
    <location>
        <begin position="756"/>
        <end position="809"/>
    </location>
</feature>
<dbReference type="SMART" id="SM00091">
    <property type="entry name" value="PAS"/>
    <property type="match status" value="4"/>
</dbReference>
<feature type="transmembrane region" description="Helical" evidence="10">
    <location>
        <begin position="15"/>
        <end position="35"/>
    </location>
</feature>
<reference evidence="15 16" key="1">
    <citation type="journal article" date="2020" name="ISME J.">
        <title>Comparative genomics reveals insights into cyanobacterial evolution and habitat adaptation.</title>
        <authorList>
            <person name="Chen M.Y."/>
            <person name="Teng W.K."/>
            <person name="Zhao L."/>
            <person name="Hu C.X."/>
            <person name="Zhou Y.K."/>
            <person name="Han B.P."/>
            <person name="Song L.R."/>
            <person name="Shu W.S."/>
        </authorList>
    </citation>
    <scope>NUCLEOTIDE SEQUENCE [LARGE SCALE GENOMIC DNA]</scope>
    <source>
        <strain evidence="15 16">FACHB-196</strain>
    </source>
</reference>
<evidence type="ECO:0000256" key="8">
    <source>
        <dbReference type="SAM" id="Coils"/>
    </source>
</evidence>
<accession>A0ABR8FH33</accession>
<dbReference type="Pfam" id="PF08447">
    <property type="entry name" value="PAS_3"/>
    <property type="match status" value="1"/>
</dbReference>
<dbReference type="SMART" id="SM00086">
    <property type="entry name" value="PAC"/>
    <property type="match status" value="4"/>
</dbReference>
<dbReference type="PROSITE" id="PS50885">
    <property type="entry name" value="HAMP"/>
    <property type="match status" value="1"/>
</dbReference>
<evidence type="ECO:0000256" key="6">
    <source>
        <dbReference type="ARBA" id="ARBA00022777"/>
    </source>
</evidence>
<dbReference type="InterPro" id="IPR000700">
    <property type="entry name" value="PAS-assoc_C"/>
</dbReference>
<evidence type="ECO:0000259" key="13">
    <source>
        <dbReference type="PROSITE" id="PS50113"/>
    </source>
</evidence>
<keyword evidence="16" id="KW-1185">Reference proteome</keyword>
<name>A0ABR8FH33_9NOST</name>
<sequence>MLYNRFPALPLRTVLTLPLILLLVITVGLTNFFCLHNSNQVVEEITQQLMGEVGNRVYLYLDNYLSLPHLINQININEVKDGDLDITNIEAVERHLIEQIYSFNNIENIVYANEEGSFRMVVNTDRKRQITVTNSPNIRKFQQYEVNSKGERVRLLKIGEYPPDWDIRQNYWYKLAKQRKKANWSPVYTSANSRNLKINASLPIYDTVTKNLTGVFGVNLLLKNINTFLNNLKLGHSGIVFLTEMDSSLIASSTDELPFIKTSDGKIERIIANQSRHPLIKSVSQFIKSKVGDWSQINQLQNWQFIDNKQTYLSQIQPYKNEYGLNWLIVTVVPKSDFVGRIHDTTQTTINLVIFAVIIAIALTSLITRWLASPILNISQISSLMAQGDLQQRIPQNQPIRELARMAQSFNQMAQQLRDNFEQIRVNLSELEGRYATIFRTSPDAISITLLENGRWIDVNNAFLQLAGYTYDELIGRTAIEMNILVNPQEVEAIAQQLKQTGFIRNQEFHWRTKTQEIKVSLVSCEIIELDGKPCILSICKEITELKKIQAALHASRDRYRAIVQDQTELIVRYQPDGTVTFVNQAFCRYFGRSPEELLEHNFYPVIFEEDREYVAQLINSMSRENPTIVIENRVIVGEEIRWTQWINLMIFDEQEEFVEFQAVGRDINDRKQAELALQEKEAFLRIIYDGVEQSIFVIDVLADSEFCYVGLNPAHERLTGIQSADLVGKTPEQILPPDFAAAVRQNYQKCIDTGKTITYEEYLPFQGQDCWWLTSLTPIRNQSSQIYRLVGSSINISDRILFEQALRKSEQRLSYLLTSSPAMIYSYNPDDYSLTFISENVQNLLGYTAQEVLEEENFWANHIHPEDKEQVFANLPKLYEKDIYAHNYRFLDADGNYRWIQSELRLIRDEAGNPKEVVGYSIDITDRKQAEIQLQQAKEAAVAANQAKTIFLANMSHELRTPLNIILGFTQVMKRDSSLSLEQQEHLQIIHRSGHNLLNFINEILDLSKIEAGRMVLNETSFDLIALLKSLQEMFRLKAAAKNLQLNLELDLDLPQYITTDANKLRQVLINLLNNALKFTEQGSVTLRVEVKNCNNAQIDPLSLHFQQDDAQTRGHGEGEQNESLQPESPSKISVRLFFAVEDTGIGIAPEELTRIFDAFVQSVRSHSNSNTGTSAIEGTGLGLSISHKFVNLMNGNLRVTSHLNQGSTFYFDIPVKLATAEGISPSSDVEENSQLPMTNNIQDDEQSQTAISESLSVMPSTWLNELHQAALCCDEEEVLNLIDQIPETNIALITSLKNLVSTYQFQAILQILTLSSTLNE</sequence>
<evidence type="ECO:0000259" key="11">
    <source>
        <dbReference type="PROSITE" id="PS50109"/>
    </source>
</evidence>
<proteinExistence type="predicted"/>
<dbReference type="RefSeq" id="WP_190715597.1">
    <property type="nucleotide sequence ID" value="NZ_JACJST010000012.1"/>
</dbReference>
<dbReference type="InterPro" id="IPR001610">
    <property type="entry name" value="PAC"/>
</dbReference>
<feature type="compositionally biased region" description="Basic and acidic residues" evidence="9">
    <location>
        <begin position="1111"/>
        <end position="1120"/>
    </location>
</feature>
<dbReference type="Proteomes" id="UP000640531">
    <property type="component" value="Unassembled WGS sequence"/>
</dbReference>
<feature type="coiled-coil region" evidence="8">
    <location>
        <begin position="400"/>
        <end position="434"/>
    </location>
</feature>
<dbReference type="SMART" id="SM00304">
    <property type="entry name" value="HAMP"/>
    <property type="match status" value="1"/>
</dbReference>
<dbReference type="Gene3D" id="3.30.450.20">
    <property type="entry name" value="PAS domain"/>
    <property type="match status" value="5"/>
</dbReference>
<dbReference type="Pfam" id="PF08448">
    <property type="entry name" value="PAS_4"/>
    <property type="match status" value="1"/>
</dbReference>
<keyword evidence="10" id="KW-0812">Transmembrane</keyword>
<gene>
    <name evidence="15" type="ORF">H6G59_14575</name>
</gene>
<keyword evidence="6" id="KW-0418">Kinase</keyword>
<dbReference type="Gene3D" id="1.10.287.130">
    <property type="match status" value="1"/>
</dbReference>
<evidence type="ECO:0000259" key="14">
    <source>
        <dbReference type="PROSITE" id="PS50885"/>
    </source>
</evidence>
<dbReference type="Pfam" id="PF22673">
    <property type="entry name" value="MCP-like_PDC_1"/>
    <property type="match status" value="1"/>
</dbReference>
<evidence type="ECO:0000256" key="2">
    <source>
        <dbReference type="ARBA" id="ARBA00004370"/>
    </source>
</evidence>
<dbReference type="EC" id="2.7.13.3" evidence="3"/>
<dbReference type="InterPro" id="IPR005467">
    <property type="entry name" value="His_kinase_dom"/>
</dbReference>
<dbReference type="CDD" id="cd00130">
    <property type="entry name" value="PAS"/>
    <property type="match status" value="4"/>
</dbReference>
<dbReference type="PANTHER" id="PTHR43047">
    <property type="entry name" value="TWO-COMPONENT HISTIDINE PROTEIN KINASE"/>
    <property type="match status" value="1"/>
</dbReference>
<feature type="transmembrane region" description="Helical" evidence="10">
    <location>
        <begin position="350"/>
        <end position="372"/>
    </location>
</feature>
<organism evidence="15 16">
    <name type="scientific">Anabaena lutea FACHB-196</name>
    <dbReference type="NCBI Taxonomy" id="2692881"/>
    <lineage>
        <taxon>Bacteria</taxon>
        <taxon>Bacillati</taxon>
        <taxon>Cyanobacteriota</taxon>
        <taxon>Cyanophyceae</taxon>
        <taxon>Nostocales</taxon>
        <taxon>Nostocaceae</taxon>
        <taxon>Anabaena</taxon>
    </lineage>
</organism>
<dbReference type="InterPro" id="IPR036097">
    <property type="entry name" value="HisK_dim/P_sf"/>
</dbReference>
<feature type="domain" description="PAC" evidence="13">
    <location>
        <begin position="624"/>
        <end position="680"/>
    </location>
</feature>
<feature type="domain" description="PAS" evidence="12">
    <location>
        <begin position="681"/>
        <end position="755"/>
    </location>
</feature>
<dbReference type="InterPro" id="IPR035965">
    <property type="entry name" value="PAS-like_dom_sf"/>
</dbReference>
<dbReference type="InterPro" id="IPR013655">
    <property type="entry name" value="PAS_fold_3"/>
</dbReference>
<dbReference type="EMBL" id="JACJST010000012">
    <property type="protein sequence ID" value="MBD2569099.1"/>
    <property type="molecule type" value="Genomic_DNA"/>
</dbReference>
<dbReference type="SMART" id="SM00387">
    <property type="entry name" value="HATPase_c"/>
    <property type="match status" value="1"/>
</dbReference>
<dbReference type="Pfam" id="PF00989">
    <property type="entry name" value="PAS"/>
    <property type="match status" value="1"/>
</dbReference>